<organism evidence="1 2">
    <name type="scientific">Prunus yedoensis var. nudiflora</name>
    <dbReference type="NCBI Taxonomy" id="2094558"/>
    <lineage>
        <taxon>Eukaryota</taxon>
        <taxon>Viridiplantae</taxon>
        <taxon>Streptophyta</taxon>
        <taxon>Embryophyta</taxon>
        <taxon>Tracheophyta</taxon>
        <taxon>Spermatophyta</taxon>
        <taxon>Magnoliopsida</taxon>
        <taxon>eudicotyledons</taxon>
        <taxon>Gunneridae</taxon>
        <taxon>Pentapetalae</taxon>
        <taxon>rosids</taxon>
        <taxon>fabids</taxon>
        <taxon>Rosales</taxon>
        <taxon>Rosaceae</taxon>
        <taxon>Amygdaloideae</taxon>
        <taxon>Amygdaleae</taxon>
        <taxon>Prunus</taxon>
    </lineage>
</organism>
<gene>
    <name evidence="1" type="ORF">Pyn_18715</name>
</gene>
<accession>A0A314U7K4</accession>
<dbReference type="Proteomes" id="UP000250321">
    <property type="component" value="Unassembled WGS sequence"/>
</dbReference>
<reference evidence="1 2" key="1">
    <citation type="submission" date="2018-02" db="EMBL/GenBank/DDBJ databases">
        <title>Draft genome of wild Prunus yedoensis var. nudiflora.</title>
        <authorList>
            <person name="Baek S."/>
            <person name="Kim J.-H."/>
            <person name="Choi K."/>
            <person name="Kim G.-B."/>
            <person name="Cho A."/>
            <person name="Jang H."/>
            <person name="Shin C.-H."/>
            <person name="Yu H.-J."/>
            <person name="Mun J.-H."/>
        </authorList>
    </citation>
    <scope>NUCLEOTIDE SEQUENCE [LARGE SCALE GENOMIC DNA]</scope>
    <source>
        <strain evidence="2">cv. Jeju island</strain>
        <tissue evidence="1">Leaf</tissue>
    </source>
</reference>
<protein>
    <submittedName>
        <fullName evidence="1">Uncharacterized protein</fullName>
    </submittedName>
</protein>
<name>A0A314U7K4_PRUYE</name>
<dbReference type="AlphaFoldDB" id="A0A314U7K4"/>
<keyword evidence="2" id="KW-1185">Reference proteome</keyword>
<comment type="caution">
    <text evidence="1">The sequence shown here is derived from an EMBL/GenBank/DDBJ whole genome shotgun (WGS) entry which is preliminary data.</text>
</comment>
<evidence type="ECO:0000313" key="2">
    <source>
        <dbReference type="Proteomes" id="UP000250321"/>
    </source>
</evidence>
<dbReference type="EMBL" id="PJQY01003931">
    <property type="protein sequence ID" value="PQM33353.1"/>
    <property type="molecule type" value="Genomic_DNA"/>
</dbReference>
<proteinExistence type="predicted"/>
<evidence type="ECO:0000313" key="1">
    <source>
        <dbReference type="EMBL" id="PQM33353.1"/>
    </source>
</evidence>
<sequence length="74" mass="8517">MFKESEGNPKLVFVPITIFSKKLQRARAIDELLNYLGLHLVVMVMEGVGQSEEGKRKVRLRRRVLGKKKKLLVP</sequence>